<feature type="region of interest" description="Disordered" evidence="1">
    <location>
        <begin position="1"/>
        <end position="116"/>
    </location>
</feature>
<dbReference type="AlphaFoldDB" id="A0A6A6A5T2"/>
<sequence>MSTRALRRAQRELEEKQLQESLVQQEQQDEEESEEEVAPKAKAKPSLFAMLGDAGDDDENSEPDAEPEAEAEVSNDDVESEAVVAPKSSKKSKKKKKKAKAKGKAAETVTSSTPTKAASGLDEIDQALLALNISLNNKAGAVSDQSTSAITEETKQLFSVLSVDTQYLHAANEMKKLFGRAALQNTDDEPQPRQRGRGQQAGLAAAIAGRNAPGNRNLASLGLRRNIFIQGKEEWPRATSGGLGMEVVERHADGSVEYRFVHNSTYQEVQSQFQVCVASMDPERMVQLLHFNPYHISTLLQVSEIAKQQRDNASASDLLERALFSFGRSVHSSFSSNLAAGKARLDFRRPENREFWLAIWRYISTLGVRSTWRTSLEWAKLLLSMAPENDPYCIRLLIDQLALRGRDPQALVDIVEADHLQRSWKVPPNLAFSVALAHDRLKQPQKARSTLRNAIREYPWLAARLCKELDISPIPKPVWGKEPNGDVQELLCQLYVPKAKDLWNTTEGTSLLVEVCYSFQEDLGAGEDPYWLAQIPEIDLARHVILSDDRALLALLDTRVKAKYTSVSDPLPPDDNTQSYDLSAAGSSSGHQRSPQTREQLLTELEQLREYFQVMDSLQIPDDETQEHGGITEEYINGVLERSGSNFVEFRRNSERLQVVAARLHELGVEVLFGNEGDQAGRETDTDSDA</sequence>
<dbReference type="OrthoDB" id="205993at2759"/>
<dbReference type="GeneID" id="54405557"/>
<feature type="compositionally biased region" description="Acidic residues" evidence="1">
    <location>
        <begin position="27"/>
        <end position="36"/>
    </location>
</feature>
<protein>
    <submittedName>
        <fullName evidence="2">DUF654-domain-containing protein</fullName>
    </submittedName>
</protein>
<dbReference type="PANTHER" id="PTHR22684:SF0">
    <property type="entry name" value="RIBOSOME QUALITY CONTROL COMPLEX SUBUNIT TCF25"/>
    <property type="match status" value="1"/>
</dbReference>
<feature type="compositionally biased region" description="Polar residues" evidence="1">
    <location>
        <begin position="575"/>
        <end position="595"/>
    </location>
</feature>
<name>A0A6A6A5T2_9PLEO</name>
<dbReference type="GO" id="GO:0072344">
    <property type="term" value="P:rescue of stalled ribosome"/>
    <property type="evidence" value="ECO:0007669"/>
    <property type="project" value="TreeGrafter"/>
</dbReference>
<feature type="compositionally biased region" description="Basic and acidic residues" evidence="1">
    <location>
        <begin position="9"/>
        <end position="18"/>
    </location>
</feature>
<reference evidence="2" key="1">
    <citation type="journal article" date="2020" name="Stud. Mycol.">
        <title>101 Dothideomycetes genomes: a test case for predicting lifestyles and emergence of pathogens.</title>
        <authorList>
            <person name="Haridas S."/>
            <person name="Albert R."/>
            <person name="Binder M."/>
            <person name="Bloem J."/>
            <person name="Labutti K."/>
            <person name="Salamov A."/>
            <person name="Andreopoulos B."/>
            <person name="Baker S."/>
            <person name="Barry K."/>
            <person name="Bills G."/>
            <person name="Bluhm B."/>
            <person name="Cannon C."/>
            <person name="Castanera R."/>
            <person name="Culley D."/>
            <person name="Daum C."/>
            <person name="Ezra D."/>
            <person name="Gonzalez J."/>
            <person name="Henrissat B."/>
            <person name="Kuo A."/>
            <person name="Liang C."/>
            <person name="Lipzen A."/>
            <person name="Lutzoni F."/>
            <person name="Magnuson J."/>
            <person name="Mondo S."/>
            <person name="Nolan M."/>
            <person name="Ohm R."/>
            <person name="Pangilinan J."/>
            <person name="Park H.-J."/>
            <person name="Ramirez L."/>
            <person name="Alfaro M."/>
            <person name="Sun H."/>
            <person name="Tritt A."/>
            <person name="Yoshinaga Y."/>
            <person name="Zwiers L.-H."/>
            <person name="Turgeon B."/>
            <person name="Goodwin S."/>
            <person name="Spatafora J."/>
            <person name="Crous P."/>
            <person name="Grigoriev I."/>
        </authorList>
    </citation>
    <scope>NUCLEOTIDE SEQUENCE</scope>
    <source>
        <strain evidence="2">CBS 119687</strain>
    </source>
</reference>
<dbReference type="RefSeq" id="XP_033521628.1">
    <property type="nucleotide sequence ID" value="XM_033665125.1"/>
</dbReference>
<dbReference type="GO" id="GO:1990112">
    <property type="term" value="C:RQC complex"/>
    <property type="evidence" value="ECO:0007669"/>
    <property type="project" value="TreeGrafter"/>
</dbReference>
<dbReference type="Proteomes" id="UP000799771">
    <property type="component" value="Unassembled WGS sequence"/>
</dbReference>
<dbReference type="PANTHER" id="PTHR22684">
    <property type="entry name" value="NULP1-RELATED"/>
    <property type="match status" value="1"/>
</dbReference>
<gene>
    <name evidence="2" type="ORF">P153DRAFT_320819</name>
</gene>
<feature type="compositionally biased region" description="Basic residues" evidence="1">
    <location>
        <begin position="88"/>
        <end position="103"/>
    </location>
</feature>
<dbReference type="Pfam" id="PF04910">
    <property type="entry name" value="Tcf25"/>
    <property type="match status" value="1"/>
</dbReference>
<keyword evidence="3" id="KW-1185">Reference proteome</keyword>
<dbReference type="InterPro" id="IPR006994">
    <property type="entry name" value="TCF25/Rqc1"/>
</dbReference>
<feature type="region of interest" description="Disordered" evidence="1">
    <location>
        <begin position="565"/>
        <end position="598"/>
    </location>
</feature>
<evidence type="ECO:0000256" key="1">
    <source>
        <dbReference type="SAM" id="MobiDB-lite"/>
    </source>
</evidence>
<evidence type="ECO:0000313" key="3">
    <source>
        <dbReference type="Proteomes" id="UP000799771"/>
    </source>
</evidence>
<proteinExistence type="predicted"/>
<evidence type="ECO:0000313" key="2">
    <source>
        <dbReference type="EMBL" id="KAF2127239.1"/>
    </source>
</evidence>
<dbReference type="EMBL" id="ML977511">
    <property type="protein sequence ID" value="KAF2127239.1"/>
    <property type="molecule type" value="Genomic_DNA"/>
</dbReference>
<organism evidence="2 3">
    <name type="scientific">Dothidotthia symphoricarpi CBS 119687</name>
    <dbReference type="NCBI Taxonomy" id="1392245"/>
    <lineage>
        <taxon>Eukaryota</taxon>
        <taxon>Fungi</taxon>
        <taxon>Dikarya</taxon>
        <taxon>Ascomycota</taxon>
        <taxon>Pezizomycotina</taxon>
        <taxon>Dothideomycetes</taxon>
        <taxon>Pleosporomycetidae</taxon>
        <taxon>Pleosporales</taxon>
        <taxon>Dothidotthiaceae</taxon>
        <taxon>Dothidotthia</taxon>
    </lineage>
</organism>
<feature type="compositionally biased region" description="Acidic residues" evidence="1">
    <location>
        <begin position="54"/>
        <end position="80"/>
    </location>
</feature>
<dbReference type="GO" id="GO:1990116">
    <property type="term" value="P:ribosome-associated ubiquitin-dependent protein catabolic process"/>
    <property type="evidence" value="ECO:0007669"/>
    <property type="project" value="TreeGrafter"/>
</dbReference>
<accession>A0A6A6A5T2</accession>